<dbReference type="Proteomes" id="UP000694888">
    <property type="component" value="Unplaced"/>
</dbReference>
<dbReference type="RefSeq" id="XP_012937024.2">
    <property type="nucleotide sequence ID" value="XM_013081570.2"/>
</dbReference>
<keyword evidence="1" id="KW-1185">Reference proteome</keyword>
<evidence type="ECO:0000313" key="2">
    <source>
        <dbReference type="RefSeq" id="XP_012937024.2"/>
    </source>
</evidence>
<proteinExistence type="predicted"/>
<sequence length="271" mass="31110">MDKRAARVKVGHQGQGILTQLSNVIDREVGQLGTVRWEVISTTAQTAHRLHRNGFLQEKGFREIMTFEVYQVDVLTSELPQPDKKRFSSIQELSPQDLEAFFEDKASWQRVMTSDRMYTHYSPLRNVKQNISKLINARSSVFASAYTADDVTLGDSDDALTSSCVNLATCDVRMLTPTVRWKARRGLVYHMDIYASDFTDLESHIHCHIDRIKQSGNERVCLSLCFESRYTGQISHRIATCLREYGIERLTQNPGMSHIHTFQREFTTRSN</sequence>
<evidence type="ECO:0000313" key="1">
    <source>
        <dbReference type="Proteomes" id="UP000694888"/>
    </source>
</evidence>
<accession>A0ABM0ZYA6</accession>
<dbReference type="GeneID" id="106011532"/>
<gene>
    <name evidence="2" type="primary">LOC106011532</name>
</gene>
<name>A0ABM0ZYA6_APLCA</name>
<organism evidence="1 2">
    <name type="scientific">Aplysia californica</name>
    <name type="common">California sea hare</name>
    <dbReference type="NCBI Taxonomy" id="6500"/>
    <lineage>
        <taxon>Eukaryota</taxon>
        <taxon>Metazoa</taxon>
        <taxon>Spiralia</taxon>
        <taxon>Lophotrochozoa</taxon>
        <taxon>Mollusca</taxon>
        <taxon>Gastropoda</taxon>
        <taxon>Heterobranchia</taxon>
        <taxon>Euthyneura</taxon>
        <taxon>Tectipleura</taxon>
        <taxon>Aplysiida</taxon>
        <taxon>Aplysioidea</taxon>
        <taxon>Aplysiidae</taxon>
        <taxon>Aplysia</taxon>
    </lineage>
</organism>
<reference evidence="2" key="1">
    <citation type="submission" date="2025-08" db="UniProtKB">
        <authorList>
            <consortium name="RefSeq"/>
        </authorList>
    </citation>
    <scope>IDENTIFICATION</scope>
</reference>
<protein>
    <submittedName>
        <fullName evidence="2">Uncharacterized protein LOC106011532</fullName>
    </submittedName>
</protein>